<dbReference type="Pfam" id="PF11255">
    <property type="entry name" value="DUF3054"/>
    <property type="match status" value="1"/>
</dbReference>
<feature type="transmembrane region" description="Helical" evidence="1">
    <location>
        <begin position="26"/>
        <end position="44"/>
    </location>
</feature>
<protein>
    <submittedName>
        <fullName evidence="2">DUF3054 domain-containing protein</fullName>
    </submittedName>
</protein>
<feature type="transmembrane region" description="Helical" evidence="1">
    <location>
        <begin position="56"/>
        <end position="76"/>
    </location>
</feature>
<dbReference type="EMBL" id="CP049934">
    <property type="protein sequence ID" value="QIM16958.1"/>
    <property type="molecule type" value="Genomic_DNA"/>
</dbReference>
<dbReference type="KEGG" id="lins:G7067_11985"/>
<feature type="transmembrane region" description="Helical" evidence="1">
    <location>
        <begin position="88"/>
        <end position="106"/>
    </location>
</feature>
<name>A0A6G8FKU4_9MICO</name>
<keyword evidence="3" id="KW-1185">Reference proteome</keyword>
<keyword evidence="1" id="KW-0472">Membrane</keyword>
<organism evidence="2 3">
    <name type="scientific">Leucobacter insecticola</name>
    <dbReference type="NCBI Taxonomy" id="2714934"/>
    <lineage>
        <taxon>Bacteria</taxon>
        <taxon>Bacillati</taxon>
        <taxon>Actinomycetota</taxon>
        <taxon>Actinomycetes</taxon>
        <taxon>Micrococcales</taxon>
        <taxon>Microbacteriaceae</taxon>
        <taxon>Leucobacter</taxon>
    </lineage>
</organism>
<keyword evidence="1" id="KW-1133">Transmembrane helix</keyword>
<gene>
    <name evidence="2" type="ORF">G7067_11985</name>
</gene>
<evidence type="ECO:0000256" key="1">
    <source>
        <dbReference type="SAM" id="Phobius"/>
    </source>
</evidence>
<evidence type="ECO:0000313" key="2">
    <source>
        <dbReference type="EMBL" id="QIM16958.1"/>
    </source>
</evidence>
<keyword evidence="1" id="KW-0812">Transmembrane</keyword>
<dbReference type="RefSeq" id="WP_166324697.1">
    <property type="nucleotide sequence ID" value="NZ_CP049934.1"/>
</dbReference>
<evidence type="ECO:0000313" key="3">
    <source>
        <dbReference type="Proteomes" id="UP000501387"/>
    </source>
</evidence>
<dbReference type="InterPro" id="IPR021414">
    <property type="entry name" value="DUF3054"/>
</dbReference>
<sequence length="145" mass="15523">MTTPAQHSPAAPRSGPREYARTHWRLAALAFAIDAALVTLFAALGRSSHAREATLLGLWQTAWPFLCALALIWISARVSKRPFAPIKSGLSVWFGTAAVGLLLRGLTGGGVAFPFVLVTLGALGVFLVGWRIIAQLILRIAARPR</sequence>
<dbReference type="Proteomes" id="UP000501387">
    <property type="component" value="Chromosome"/>
</dbReference>
<dbReference type="AlphaFoldDB" id="A0A6G8FKU4"/>
<feature type="transmembrane region" description="Helical" evidence="1">
    <location>
        <begin position="112"/>
        <end position="133"/>
    </location>
</feature>
<accession>A0A6G8FKU4</accession>
<proteinExistence type="predicted"/>
<reference evidence="2 3" key="1">
    <citation type="submission" date="2020-03" db="EMBL/GenBank/DDBJ databases">
        <title>Leucobacter sp. nov., isolated from beetles.</title>
        <authorList>
            <person name="Hyun D.-W."/>
            <person name="Bae J.-W."/>
        </authorList>
    </citation>
    <scope>NUCLEOTIDE SEQUENCE [LARGE SCALE GENOMIC DNA]</scope>
    <source>
        <strain evidence="2 3">HDW9B</strain>
    </source>
</reference>